<feature type="domain" description="Glycosyl hydrolase family 30 TIM-barrel" evidence="5">
    <location>
        <begin position="44"/>
        <end position="290"/>
    </location>
</feature>
<evidence type="ECO:0000256" key="3">
    <source>
        <dbReference type="ARBA" id="ARBA00022801"/>
    </source>
</evidence>
<dbReference type="Pfam" id="PF02055">
    <property type="entry name" value="Glyco_hydro_30"/>
    <property type="match status" value="1"/>
</dbReference>
<dbReference type="InterPro" id="IPR001139">
    <property type="entry name" value="Glyco_hydro_30"/>
</dbReference>
<dbReference type="InterPro" id="IPR013780">
    <property type="entry name" value="Glyco_hydro_b"/>
</dbReference>
<dbReference type="PANTHER" id="PTHR11069">
    <property type="entry name" value="GLUCOSYLCERAMIDASE"/>
    <property type="match status" value="1"/>
</dbReference>
<dbReference type="PANTHER" id="PTHR11069:SF23">
    <property type="entry name" value="LYSOSOMAL ACID GLUCOSYLCERAMIDASE"/>
    <property type="match status" value="1"/>
</dbReference>
<comment type="similarity">
    <text evidence="1 4">Belongs to the glycosyl hydrolase 30 family.</text>
</comment>
<dbReference type="SUPFAM" id="SSF51445">
    <property type="entry name" value="(Trans)glycosidases"/>
    <property type="match status" value="1"/>
</dbReference>
<evidence type="ECO:0000259" key="6">
    <source>
        <dbReference type="Pfam" id="PF17189"/>
    </source>
</evidence>
<keyword evidence="2" id="KW-0732">Signal</keyword>
<evidence type="ECO:0000259" key="5">
    <source>
        <dbReference type="Pfam" id="PF02055"/>
    </source>
</evidence>
<protein>
    <submittedName>
        <fullName evidence="7">Glucan endo-1,6-beta-glucosidase</fullName>
        <ecNumber evidence="7">3.2.1.75</ecNumber>
    </submittedName>
</protein>
<name>A0A212J1C0_9PROT</name>
<dbReference type="EMBL" id="FLUO01000001">
    <property type="protein sequence ID" value="SBV93283.1"/>
    <property type="molecule type" value="Genomic_DNA"/>
</dbReference>
<evidence type="ECO:0000313" key="7">
    <source>
        <dbReference type="EMBL" id="SBV93283.1"/>
    </source>
</evidence>
<dbReference type="Gene3D" id="2.60.40.1180">
    <property type="entry name" value="Golgi alpha-mannosidase II"/>
    <property type="match status" value="1"/>
</dbReference>
<accession>A0A212J1C0</accession>
<dbReference type="GO" id="GO:0004348">
    <property type="term" value="F:glucosylceramidase activity"/>
    <property type="evidence" value="ECO:0007669"/>
    <property type="project" value="InterPro"/>
</dbReference>
<feature type="domain" description="Glycosyl hydrolase family 30 beta sandwich" evidence="6">
    <location>
        <begin position="368"/>
        <end position="430"/>
    </location>
</feature>
<dbReference type="InterPro" id="IPR017853">
    <property type="entry name" value="GH"/>
</dbReference>
<proteinExistence type="inferred from homology"/>
<dbReference type="AlphaFoldDB" id="A0A212J1C0"/>
<dbReference type="Pfam" id="PF17189">
    <property type="entry name" value="Glyco_hydro_30C"/>
    <property type="match status" value="1"/>
</dbReference>
<dbReference type="Gene3D" id="3.20.20.80">
    <property type="entry name" value="Glycosidases"/>
    <property type="match status" value="1"/>
</dbReference>
<dbReference type="EC" id="3.2.1.75" evidence="7"/>
<gene>
    <name evidence="7" type="ORF">KL86APRO_10363</name>
</gene>
<evidence type="ECO:0000256" key="1">
    <source>
        <dbReference type="ARBA" id="ARBA00005382"/>
    </source>
</evidence>
<dbReference type="GO" id="GO:0006680">
    <property type="term" value="P:glucosylceramide catabolic process"/>
    <property type="evidence" value="ECO:0007669"/>
    <property type="project" value="TreeGrafter"/>
</dbReference>
<dbReference type="InterPro" id="IPR033453">
    <property type="entry name" value="Glyco_hydro_30_TIM-barrel"/>
</dbReference>
<organism evidence="7">
    <name type="scientific">uncultured Alphaproteobacteria bacterium</name>
    <dbReference type="NCBI Taxonomy" id="91750"/>
    <lineage>
        <taxon>Bacteria</taxon>
        <taxon>Pseudomonadati</taxon>
        <taxon>Pseudomonadota</taxon>
        <taxon>Alphaproteobacteria</taxon>
        <taxon>environmental samples</taxon>
    </lineage>
</organism>
<reference evidence="7" key="1">
    <citation type="submission" date="2016-04" db="EMBL/GenBank/DDBJ databases">
        <authorList>
            <person name="Evans L.H."/>
            <person name="Alamgir A."/>
            <person name="Owens N."/>
            <person name="Weber N.D."/>
            <person name="Virtaneva K."/>
            <person name="Barbian K."/>
            <person name="Babar A."/>
            <person name="Rosenke K."/>
        </authorList>
    </citation>
    <scope>NUCLEOTIDE SEQUENCE</scope>
    <source>
        <strain evidence="7">86</strain>
    </source>
</reference>
<evidence type="ECO:0000256" key="2">
    <source>
        <dbReference type="ARBA" id="ARBA00022729"/>
    </source>
</evidence>
<dbReference type="GO" id="GO:0016020">
    <property type="term" value="C:membrane"/>
    <property type="evidence" value="ECO:0007669"/>
    <property type="project" value="GOC"/>
</dbReference>
<dbReference type="GO" id="GO:0046557">
    <property type="term" value="F:glucan endo-1,6-beta-glucosidase activity"/>
    <property type="evidence" value="ECO:0007669"/>
    <property type="project" value="UniProtKB-EC"/>
</dbReference>
<evidence type="ECO:0000256" key="4">
    <source>
        <dbReference type="RuleBase" id="RU361188"/>
    </source>
</evidence>
<keyword evidence="3 4" id="KW-0378">Hydrolase</keyword>
<keyword evidence="4 7" id="KW-0326">Glycosidase</keyword>
<sequence length="438" mass="46312">MPSTSFVARITSGDRHRLLAPAEPAAAEAPAVLSLDPGQRFQTVRGFGFSLTGGSALLLSRMTPAKRRALLEELFAPDGPIGVSCLRLTIGASDLGPRAFSYRDDPARPFDLFAGDPEVVPVLKEILAIAPDLLLIASPWSAPPWMKTNDGFVGGELRPDRHADYADYLVSYLAAMRGHGIRIRAITVQNEPGNHKNDPSMVMSAAQQAEFVARHLAPALAAAGLDVEIFCHDHNCDAPEYPLAVLAAARAHFAGSAFHLYAGEPEAMAEVHARFPDKAVIFTEQWVGRADDFGGALMWHGELVLVGALRNWAEIVLEWNLAADPDCKPHTPGGEPNCVGALTLDGDRVERNVACYLIAHAARFVPPGSVRIAAEGDLPHVAFVTPAGAIAALVVNSGDAPRALSLAVAGAASPAASPAVTLPPKSLATCVWTRGAPR</sequence>
<dbReference type="InterPro" id="IPR033452">
    <property type="entry name" value="GH30_C"/>
</dbReference>